<evidence type="ECO:0000256" key="10">
    <source>
        <dbReference type="ARBA" id="ARBA00023180"/>
    </source>
</evidence>
<dbReference type="InterPro" id="IPR001611">
    <property type="entry name" value="Leu-rich_rpt"/>
</dbReference>
<dbReference type="AlphaFoldDB" id="A0AAP0D9A2"/>
<keyword evidence="15" id="KW-1185">Reference proteome</keyword>
<dbReference type="InterPro" id="IPR046959">
    <property type="entry name" value="PRK1-6/SRF4-like"/>
</dbReference>
<dbReference type="InterPro" id="IPR032675">
    <property type="entry name" value="LRR_dom_sf"/>
</dbReference>
<evidence type="ECO:0000256" key="2">
    <source>
        <dbReference type="ARBA" id="ARBA00009592"/>
    </source>
</evidence>
<keyword evidence="7" id="KW-0677">Repeat</keyword>
<feature type="region of interest" description="Disordered" evidence="11">
    <location>
        <begin position="441"/>
        <end position="472"/>
    </location>
</feature>
<name>A0AAP0D9A2_9ASTR</name>
<keyword evidence="3" id="KW-0597">Phosphoprotein</keyword>
<keyword evidence="4" id="KW-0433">Leucine-rich repeat</keyword>
<comment type="similarity">
    <text evidence="2">Belongs to the RLP family.</text>
</comment>
<evidence type="ECO:0000256" key="12">
    <source>
        <dbReference type="SAM" id="Phobius"/>
    </source>
</evidence>
<evidence type="ECO:0000256" key="4">
    <source>
        <dbReference type="ARBA" id="ARBA00022614"/>
    </source>
</evidence>
<dbReference type="SUPFAM" id="SSF56112">
    <property type="entry name" value="Protein kinase-like (PK-like)"/>
    <property type="match status" value="1"/>
</dbReference>
<comment type="subcellular location">
    <subcellularLocation>
        <location evidence="1">Membrane</location>
        <topology evidence="1">Single-pass type I membrane protein</topology>
    </subcellularLocation>
</comment>
<evidence type="ECO:0000256" key="11">
    <source>
        <dbReference type="SAM" id="MobiDB-lite"/>
    </source>
</evidence>
<dbReference type="FunFam" id="3.80.10.10:FF:000275">
    <property type="entry name" value="Leucine-rich repeat receptor-like protein kinase"/>
    <property type="match status" value="1"/>
</dbReference>
<dbReference type="EMBL" id="JBCNJP010000015">
    <property type="protein sequence ID" value="KAK9067029.1"/>
    <property type="molecule type" value="Genomic_DNA"/>
</dbReference>
<dbReference type="Proteomes" id="UP001408789">
    <property type="component" value="Unassembled WGS sequence"/>
</dbReference>
<dbReference type="Pfam" id="PF08263">
    <property type="entry name" value="LRRNT_2"/>
    <property type="match status" value="1"/>
</dbReference>
<protein>
    <recommendedName>
        <fullName evidence="13">Protein kinase domain-containing protein</fullName>
    </recommendedName>
</protein>
<gene>
    <name evidence="14" type="ORF">SSX86_014353</name>
</gene>
<evidence type="ECO:0000256" key="6">
    <source>
        <dbReference type="ARBA" id="ARBA00022729"/>
    </source>
</evidence>
<feature type="region of interest" description="Disordered" evidence="11">
    <location>
        <begin position="399"/>
        <end position="419"/>
    </location>
</feature>
<feature type="transmembrane region" description="Helical" evidence="12">
    <location>
        <begin position="369"/>
        <end position="391"/>
    </location>
</feature>
<dbReference type="Gene3D" id="3.30.200.20">
    <property type="entry name" value="Phosphorylase Kinase, domain 1"/>
    <property type="match status" value="1"/>
</dbReference>
<comment type="caution">
    <text evidence="14">The sequence shown here is derived from an EMBL/GenBank/DDBJ whole genome shotgun (WGS) entry which is preliminary data.</text>
</comment>
<feature type="domain" description="Protein kinase" evidence="13">
    <location>
        <begin position="498"/>
        <end position="804"/>
    </location>
</feature>
<evidence type="ECO:0000256" key="8">
    <source>
        <dbReference type="ARBA" id="ARBA00022989"/>
    </source>
</evidence>
<proteinExistence type="inferred from homology"/>
<reference evidence="14 15" key="1">
    <citation type="submission" date="2024-04" db="EMBL/GenBank/DDBJ databases">
        <title>The reference genome of an endangered Asteraceae, Deinandra increscens subsp. villosa, native to the Central Coast of California.</title>
        <authorList>
            <person name="Guilliams M."/>
            <person name="Hasenstab-Lehman K."/>
            <person name="Meyer R."/>
            <person name="Mcevoy S."/>
        </authorList>
    </citation>
    <scope>NUCLEOTIDE SEQUENCE [LARGE SCALE GENOMIC DNA]</scope>
    <source>
        <tissue evidence="14">Leaf</tissue>
    </source>
</reference>
<keyword evidence="8 12" id="KW-1133">Transmembrane helix</keyword>
<keyword evidence="5 12" id="KW-0812">Transmembrane</keyword>
<evidence type="ECO:0000259" key="13">
    <source>
        <dbReference type="PROSITE" id="PS50011"/>
    </source>
</evidence>
<keyword evidence="6" id="KW-0732">Signal</keyword>
<evidence type="ECO:0000256" key="7">
    <source>
        <dbReference type="ARBA" id="ARBA00022737"/>
    </source>
</evidence>
<dbReference type="PANTHER" id="PTHR48007">
    <property type="entry name" value="LEUCINE-RICH REPEAT RECEPTOR-LIKE PROTEIN KINASE PXC1"/>
    <property type="match status" value="1"/>
</dbReference>
<evidence type="ECO:0000256" key="3">
    <source>
        <dbReference type="ARBA" id="ARBA00022553"/>
    </source>
</evidence>
<evidence type="ECO:0000256" key="1">
    <source>
        <dbReference type="ARBA" id="ARBA00004479"/>
    </source>
</evidence>
<feature type="compositionally biased region" description="Polar residues" evidence="11">
    <location>
        <begin position="317"/>
        <end position="326"/>
    </location>
</feature>
<dbReference type="GO" id="GO:0005524">
    <property type="term" value="F:ATP binding"/>
    <property type="evidence" value="ECO:0007669"/>
    <property type="project" value="InterPro"/>
</dbReference>
<dbReference type="Gene3D" id="3.80.10.10">
    <property type="entry name" value="Ribonuclease Inhibitor"/>
    <property type="match status" value="2"/>
</dbReference>
<dbReference type="GO" id="GO:0004672">
    <property type="term" value="F:protein kinase activity"/>
    <property type="evidence" value="ECO:0007669"/>
    <property type="project" value="InterPro"/>
</dbReference>
<keyword evidence="9 12" id="KW-0472">Membrane</keyword>
<evidence type="ECO:0000256" key="9">
    <source>
        <dbReference type="ARBA" id="ARBA00023136"/>
    </source>
</evidence>
<feature type="region of interest" description="Disordered" evidence="11">
    <location>
        <begin position="317"/>
        <end position="364"/>
    </location>
</feature>
<dbReference type="InterPro" id="IPR000719">
    <property type="entry name" value="Prot_kinase_dom"/>
</dbReference>
<dbReference type="SUPFAM" id="SSF52058">
    <property type="entry name" value="L domain-like"/>
    <property type="match status" value="1"/>
</dbReference>
<sequence>MFLIKFTLYILSTFPVLPLLSLSKNHAASSLTMNNKIMIALHLHIFILLFLPNYSFGLTTDGVLLLSFKYSVLSDPLGVLDGWNYSDESPCSWNGVACGNPADGHRVTGLSLPNSELVASIPANLGLIQHLTKLDLSNNSINGSIPVSLYNATELNVLDFSNNLISGEIREIVTGWRGLQVLNISGNSLTGKLPESLGRLPNLTVVSLKDNYLRGNLPAGFDSLKFLDLSGNFINGSLPRDFGGGDLVYFNVSHNHISGEIPSEFTNKIPTNATVDLSFNNLTGPIPESSVFFNQKQRSFAGNLQLCGKPLDNLCQIPSTGSKPPNVSSPATSPPAIAAIPKSADSSHSDNSSNTSSAPTKPGMKTSTIIGIVVGDVAGAAVLAMIFIYIMKKRKTVVSESNRKNGNGGNEEFNWESSSEDQEHKWLRSWPCLFKRRVTEQHDDSSNESITSESEENEVAPTQIGKHENPMRREVEKKGELVTVDGGEKELELETLLKASAYILGASGSSIIYKAVLEDGTALAVRRIGESGLERFRDFENQVRTIAKLVHPNLVRIRGFYWGAEEKLVIYDYVPHGSLANARYRKVGSSPCPLPWEVRLKIAKGTARGLMYIHDKKQVHGNLKPSNILLGYDMEPKIGDFGLERLVTGETSCKVGGSSRNFGSKRSTASRDSFQDLIVGSNPSPSPSAIGCISPYYAPESLRNIKPNAKWDVFSYGVVLLELLTGKVIASDEFGPASMTWSSTLTDVEKIKVLRMADVAIRGDMEGKEETFFTILKLGYNCISATPQKRPHMKEVLHALDKFPSTSSYY</sequence>
<dbReference type="PANTHER" id="PTHR48007:SF47">
    <property type="entry name" value="PROTEIN KINASE DOMAIN-CONTAINING PROTEIN"/>
    <property type="match status" value="1"/>
</dbReference>
<dbReference type="InterPro" id="IPR013210">
    <property type="entry name" value="LRR_N_plant-typ"/>
</dbReference>
<dbReference type="InterPro" id="IPR011009">
    <property type="entry name" value="Kinase-like_dom_sf"/>
</dbReference>
<dbReference type="GO" id="GO:0016020">
    <property type="term" value="C:membrane"/>
    <property type="evidence" value="ECO:0007669"/>
    <property type="project" value="UniProtKB-SubCell"/>
</dbReference>
<evidence type="ECO:0000256" key="5">
    <source>
        <dbReference type="ARBA" id="ARBA00022692"/>
    </source>
</evidence>
<keyword evidence="10" id="KW-0325">Glycoprotein</keyword>
<dbReference type="Pfam" id="PF00069">
    <property type="entry name" value="Pkinase"/>
    <property type="match status" value="1"/>
</dbReference>
<dbReference type="PROSITE" id="PS50011">
    <property type="entry name" value="PROTEIN_KINASE_DOM"/>
    <property type="match status" value="1"/>
</dbReference>
<organism evidence="14 15">
    <name type="scientific">Deinandra increscens subsp. villosa</name>
    <dbReference type="NCBI Taxonomy" id="3103831"/>
    <lineage>
        <taxon>Eukaryota</taxon>
        <taxon>Viridiplantae</taxon>
        <taxon>Streptophyta</taxon>
        <taxon>Embryophyta</taxon>
        <taxon>Tracheophyta</taxon>
        <taxon>Spermatophyta</taxon>
        <taxon>Magnoliopsida</taxon>
        <taxon>eudicotyledons</taxon>
        <taxon>Gunneridae</taxon>
        <taxon>Pentapetalae</taxon>
        <taxon>asterids</taxon>
        <taxon>campanulids</taxon>
        <taxon>Asterales</taxon>
        <taxon>Asteraceae</taxon>
        <taxon>Asteroideae</taxon>
        <taxon>Heliantheae alliance</taxon>
        <taxon>Madieae</taxon>
        <taxon>Madiinae</taxon>
        <taxon>Deinandra</taxon>
    </lineage>
</organism>
<dbReference type="Pfam" id="PF00560">
    <property type="entry name" value="LRR_1"/>
    <property type="match status" value="4"/>
</dbReference>
<accession>A0AAP0D9A2</accession>
<evidence type="ECO:0000313" key="14">
    <source>
        <dbReference type="EMBL" id="KAK9067029.1"/>
    </source>
</evidence>
<dbReference type="Gene3D" id="1.10.510.10">
    <property type="entry name" value="Transferase(Phosphotransferase) domain 1"/>
    <property type="match status" value="1"/>
</dbReference>
<feature type="transmembrane region" description="Helical" evidence="12">
    <location>
        <begin position="37"/>
        <end position="56"/>
    </location>
</feature>
<evidence type="ECO:0000313" key="15">
    <source>
        <dbReference type="Proteomes" id="UP001408789"/>
    </source>
</evidence>
<feature type="compositionally biased region" description="Low complexity" evidence="11">
    <location>
        <begin position="328"/>
        <end position="358"/>
    </location>
</feature>
<dbReference type="FunFam" id="3.80.10.10:FF:000722">
    <property type="entry name" value="Leucine-rich repeat receptor-like protein kinase"/>
    <property type="match status" value="1"/>
</dbReference>